<evidence type="ECO:0000256" key="9">
    <source>
        <dbReference type="HAMAP-Rule" id="MF_00097"/>
    </source>
</evidence>
<keyword evidence="4 9" id="KW-0460">Magnesium</keyword>
<evidence type="ECO:0000256" key="2">
    <source>
        <dbReference type="ARBA" id="ARBA00022679"/>
    </source>
</evidence>
<dbReference type="EC" id="2.5.1.3" evidence="9"/>
<protein>
    <recommendedName>
        <fullName evidence="9">Thiamine-phosphate synthase</fullName>
        <shortName evidence="9">TP synthase</shortName>
        <shortName evidence="9">TPS</shortName>
        <ecNumber evidence="9">2.5.1.3</ecNumber>
    </recommendedName>
    <alternativeName>
        <fullName evidence="9">Thiamine-phosphate pyrophosphorylase</fullName>
        <shortName evidence="9">TMP pyrophosphorylase</shortName>
        <shortName evidence="9">TMP-PPase</shortName>
    </alternativeName>
</protein>
<comment type="caution">
    <text evidence="9">Lacks conserved residue(s) required for the propagation of feature annotation.</text>
</comment>
<comment type="catalytic activity">
    <reaction evidence="7 9 10">
        <text>2-(2-carboxy-4-methylthiazol-5-yl)ethyl phosphate + 4-amino-2-methyl-5-(diphosphooxymethyl)pyrimidine + 2 H(+) = thiamine phosphate + CO2 + diphosphate</text>
        <dbReference type="Rhea" id="RHEA:47848"/>
        <dbReference type="ChEBI" id="CHEBI:15378"/>
        <dbReference type="ChEBI" id="CHEBI:16526"/>
        <dbReference type="ChEBI" id="CHEBI:33019"/>
        <dbReference type="ChEBI" id="CHEBI:37575"/>
        <dbReference type="ChEBI" id="CHEBI:57841"/>
        <dbReference type="ChEBI" id="CHEBI:62890"/>
        <dbReference type="EC" id="2.5.1.3"/>
    </reaction>
</comment>
<comment type="similarity">
    <text evidence="9 10">Belongs to the thiamine-phosphate synthase family.</text>
</comment>
<dbReference type="AlphaFoldDB" id="A0A3D8LHW1"/>
<dbReference type="InterPro" id="IPR036206">
    <property type="entry name" value="ThiamineP_synth_sf"/>
</dbReference>
<dbReference type="CDD" id="cd00564">
    <property type="entry name" value="TMP_TenI"/>
    <property type="match status" value="1"/>
</dbReference>
<dbReference type="GO" id="GO:0000287">
    <property type="term" value="F:magnesium ion binding"/>
    <property type="evidence" value="ECO:0007669"/>
    <property type="project" value="UniProtKB-UniRule"/>
</dbReference>
<gene>
    <name evidence="9" type="primary">thiE</name>
    <name evidence="13" type="ORF">DXT99_00250</name>
</gene>
<keyword evidence="3 9" id="KW-0479">Metal-binding</keyword>
<comment type="pathway">
    <text evidence="1 9 11">Cofactor biosynthesis; thiamine diphosphate biosynthesis; thiamine phosphate from 4-amino-2-methyl-5-diphosphomethylpyrimidine and 4-methyl-5-(2-phosphoethyl)-thiazole: step 1/1.</text>
</comment>
<feature type="binding site" evidence="9">
    <location>
        <position position="133"/>
    </location>
    <ligand>
        <name>4-amino-2-methyl-5-(diphosphooxymethyl)pyrimidine</name>
        <dbReference type="ChEBI" id="CHEBI:57841"/>
    </ligand>
</feature>
<dbReference type="OrthoDB" id="9812206at2"/>
<evidence type="ECO:0000256" key="8">
    <source>
        <dbReference type="ARBA" id="ARBA00047883"/>
    </source>
</evidence>
<evidence type="ECO:0000313" key="14">
    <source>
        <dbReference type="Proteomes" id="UP000256708"/>
    </source>
</evidence>
<evidence type="ECO:0000259" key="12">
    <source>
        <dbReference type="Pfam" id="PF02581"/>
    </source>
</evidence>
<keyword evidence="5 9" id="KW-0784">Thiamine biosynthesis</keyword>
<evidence type="ECO:0000256" key="6">
    <source>
        <dbReference type="ARBA" id="ARBA00047334"/>
    </source>
</evidence>
<comment type="function">
    <text evidence="9">Condenses 4-methyl-5-(beta-hydroxyethyl)thiazole monophosphate (THZ-P) and 2-methyl-4-amino-5-hydroxymethyl pyrimidine pyrophosphate (HMP-PP) to form thiamine monophosphate (TMP).</text>
</comment>
<dbReference type="InterPro" id="IPR022998">
    <property type="entry name" value="ThiamineP_synth_TenI"/>
</dbReference>
<feature type="binding site" evidence="9">
    <location>
        <begin position="130"/>
        <end position="132"/>
    </location>
    <ligand>
        <name>2-[(2R,5Z)-2-carboxy-4-methylthiazol-5(2H)-ylidene]ethyl phosphate</name>
        <dbReference type="ChEBI" id="CHEBI:62899"/>
    </ligand>
</feature>
<dbReference type="NCBIfam" id="NF000736">
    <property type="entry name" value="PRK00043.2-3"/>
    <property type="match status" value="1"/>
</dbReference>
<dbReference type="UniPathway" id="UPA00060">
    <property type="reaction ID" value="UER00141"/>
</dbReference>
<dbReference type="SUPFAM" id="SSF51391">
    <property type="entry name" value="Thiamin phosphate synthase"/>
    <property type="match status" value="1"/>
</dbReference>
<name>A0A3D8LHW1_9BACT</name>
<proteinExistence type="inferred from homology"/>
<evidence type="ECO:0000256" key="11">
    <source>
        <dbReference type="RuleBase" id="RU004253"/>
    </source>
</evidence>
<feature type="binding site" evidence="9">
    <location>
        <position position="65"/>
    </location>
    <ligand>
        <name>4-amino-2-methyl-5-(diphosphooxymethyl)pyrimidine</name>
        <dbReference type="ChEBI" id="CHEBI:57841"/>
    </ligand>
</feature>
<comment type="catalytic activity">
    <reaction evidence="8 9 10">
        <text>2-[(2R,5Z)-2-carboxy-4-methylthiazol-5(2H)-ylidene]ethyl phosphate + 4-amino-2-methyl-5-(diphosphooxymethyl)pyrimidine + 2 H(+) = thiamine phosphate + CO2 + diphosphate</text>
        <dbReference type="Rhea" id="RHEA:47844"/>
        <dbReference type="ChEBI" id="CHEBI:15378"/>
        <dbReference type="ChEBI" id="CHEBI:16526"/>
        <dbReference type="ChEBI" id="CHEBI:33019"/>
        <dbReference type="ChEBI" id="CHEBI:37575"/>
        <dbReference type="ChEBI" id="CHEBI:57841"/>
        <dbReference type="ChEBI" id="CHEBI:62899"/>
        <dbReference type="EC" id="2.5.1.3"/>
    </reaction>
</comment>
<dbReference type="RefSeq" id="WP_115563505.1">
    <property type="nucleotide sequence ID" value="NZ_QRGR01000001.1"/>
</dbReference>
<dbReference type="GO" id="GO:0005737">
    <property type="term" value="C:cytoplasm"/>
    <property type="evidence" value="ECO:0007669"/>
    <property type="project" value="TreeGrafter"/>
</dbReference>
<dbReference type="GO" id="GO:0004789">
    <property type="term" value="F:thiamine-phosphate diphosphorylase activity"/>
    <property type="evidence" value="ECO:0007669"/>
    <property type="project" value="UniProtKB-UniRule"/>
</dbReference>
<evidence type="ECO:0000256" key="10">
    <source>
        <dbReference type="RuleBase" id="RU003826"/>
    </source>
</evidence>
<feature type="binding site" evidence="9">
    <location>
        <position position="85"/>
    </location>
    <ligand>
        <name>Mg(2+)</name>
        <dbReference type="ChEBI" id="CHEBI:18420"/>
    </ligand>
</feature>
<feature type="binding site" evidence="9">
    <location>
        <begin position="33"/>
        <end position="37"/>
    </location>
    <ligand>
        <name>4-amino-2-methyl-5-(diphosphooxymethyl)pyrimidine</name>
        <dbReference type="ChEBI" id="CHEBI:57841"/>
    </ligand>
</feature>
<dbReference type="GO" id="GO:0009229">
    <property type="term" value="P:thiamine diphosphate biosynthetic process"/>
    <property type="evidence" value="ECO:0007669"/>
    <property type="project" value="UniProtKB-UniRule"/>
</dbReference>
<sequence length="214" mass="23104">MISRLHYITQETAAFTHAMAAEAACMAGADWVQLRVKTQPYEVWKELALQTKSICRCYGCTFIINDNVALAAEVDADGVHLGQLDMSPREARELLGSEKIIGCTANTFADVQRLVEQGVDYIGLGPYRFTSTKSNLSPILGLEGYTDLLQQCRQAGISIPIIAIGGITAADMPLLLQTGIHGIAVSSAITLAPDRAAAMAEFNQHFSLSTEKQV</sequence>
<dbReference type="NCBIfam" id="TIGR00693">
    <property type="entry name" value="thiE"/>
    <property type="match status" value="1"/>
</dbReference>
<comment type="cofactor">
    <cofactor evidence="9">
        <name>Mg(2+)</name>
        <dbReference type="ChEBI" id="CHEBI:18420"/>
    </cofactor>
    <text evidence="9">Binds 1 Mg(2+) ion per subunit.</text>
</comment>
<comment type="catalytic activity">
    <reaction evidence="6 9 10">
        <text>4-methyl-5-(2-phosphooxyethyl)-thiazole + 4-amino-2-methyl-5-(diphosphooxymethyl)pyrimidine + H(+) = thiamine phosphate + diphosphate</text>
        <dbReference type="Rhea" id="RHEA:22328"/>
        <dbReference type="ChEBI" id="CHEBI:15378"/>
        <dbReference type="ChEBI" id="CHEBI:33019"/>
        <dbReference type="ChEBI" id="CHEBI:37575"/>
        <dbReference type="ChEBI" id="CHEBI:57841"/>
        <dbReference type="ChEBI" id="CHEBI:58296"/>
        <dbReference type="EC" id="2.5.1.3"/>
    </reaction>
</comment>
<accession>A0A3D8LHW1</accession>
<comment type="caution">
    <text evidence="13">The sequence shown here is derived from an EMBL/GenBank/DDBJ whole genome shotgun (WGS) entry which is preliminary data.</text>
</comment>
<evidence type="ECO:0000256" key="5">
    <source>
        <dbReference type="ARBA" id="ARBA00022977"/>
    </source>
</evidence>
<dbReference type="HAMAP" id="MF_00097">
    <property type="entry name" value="TMP_synthase"/>
    <property type="match status" value="1"/>
</dbReference>
<evidence type="ECO:0000256" key="1">
    <source>
        <dbReference type="ARBA" id="ARBA00005165"/>
    </source>
</evidence>
<dbReference type="GO" id="GO:0009228">
    <property type="term" value="P:thiamine biosynthetic process"/>
    <property type="evidence" value="ECO:0007669"/>
    <property type="project" value="UniProtKB-KW"/>
</dbReference>
<keyword evidence="2 9" id="KW-0808">Transferase</keyword>
<evidence type="ECO:0000256" key="4">
    <source>
        <dbReference type="ARBA" id="ARBA00022842"/>
    </source>
</evidence>
<dbReference type="InterPro" id="IPR034291">
    <property type="entry name" value="TMP_synthase"/>
</dbReference>
<dbReference type="EMBL" id="QRGR01000001">
    <property type="protein sequence ID" value="RDV16985.1"/>
    <property type="molecule type" value="Genomic_DNA"/>
</dbReference>
<organism evidence="13 14">
    <name type="scientific">Pontibacter diazotrophicus</name>
    <dbReference type="NCBI Taxonomy" id="1400979"/>
    <lineage>
        <taxon>Bacteria</taxon>
        <taxon>Pseudomonadati</taxon>
        <taxon>Bacteroidota</taxon>
        <taxon>Cytophagia</taxon>
        <taxon>Cytophagales</taxon>
        <taxon>Hymenobacteraceae</taxon>
        <taxon>Pontibacter</taxon>
    </lineage>
</organism>
<feature type="binding site" evidence="9">
    <location>
        <position position="104"/>
    </location>
    <ligand>
        <name>4-amino-2-methyl-5-(diphosphooxymethyl)pyrimidine</name>
        <dbReference type="ChEBI" id="CHEBI:57841"/>
    </ligand>
</feature>
<dbReference type="PANTHER" id="PTHR20857">
    <property type="entry name" value="THIAMINE-PHOSPHATE PYROPHOSPHORYLASE"/>
    <property type="match status" value="1"/>
</dbReference>
<keyword evidence="14" id="KW-1185">Reference proteome</keyword>
<evidence type="ECO:0000313" key="13">
    <source>
        <dbReference type="EMBL" id="RDV16985.1"/>
    </source>
</evidence>
<dbReference type="InterPro" id="IPR013785">
    <property type="entry name" value="Aldolase_TIM"/>
</dbReference>
<feature type="binding site" evidence="9">
    <location>
        <position position="166"/>
    </location>
    <ligand>
        <name>2-[(2R,5Z)-2-carboxy-4-methylthiazol-5(2H)-ylidene]ethyl phosphate</name>
        <dbReference type="ChEBI" id="CHEBI:62899"/>
    </ligand>
</feature>
<feature type="binding site" evidence="9">
    <location>
        <position position="66"/>
    </location>
    <ligand>
        <name>Mg(2+)</name>
        <dbReference type="ChEBI" id="CHEBI:18420"/>
    </ligand>
</feature>
<dbReference type="Pfam" id="PF02581">
    <property type="entry name" value="TMP-TENI"/>
    <property type="match status" value="1"/>
</dbReference>
<reference evidence="14" key="1">
    <citation type="submission" date="2018-08" db="EMBL/GenBank/DDBJ databases">
        <authorList>
            <person name="Liu Z.-W."/>
            <person name="Du Z.-J."/>
        </authorList>
    </citation>
    <scope>NUCLEOTIDE SEQUENCE [LARGE SCALE GENOMIC DNA]</scope>
    <source>
        <strain evidence="14">H4X</strain>
    </source>
</reference>
<evidence type="ECO:0000256" key="7">
    <source>
        <dbReference type="ARBA" id="ARBA00047851"/>
    </source>
</evidence>
<dbReference type="PANTHER" id="PTHR20857:SF15">
    <property type="entry name" value="THIAMINE-PHOSPHATE SYNTHASE"/>
    <property type="match status" value="1"/>
</dbReference>
<dbReference type="Proteomes" id="UP000256708">
    <property type="component" value="Unassembled WGS sequence"/>
</dbReference>
<dbReference type="Gene3D" id="3.20.20.70">
    <property type="entry name" value="Aldolase class I"/>
    <property type="match status" value="1"/>
</dbReference>
<feature type="domain" description="Thiamine phosphate synthase/TenI" evidence="12">
    <location>
        <begin position="8"/>
        <end position="189"/>
    </location>
</feature>
<evidence type="ECO:0000256" key="3">
    <source>
        <dbReference type="ARBA" id="ARBA00022723"/>
    </source>
</evidence>